<protein>
    <submittedName>
        <fullName evidence="1">Uncharacterized protein</fullName>
    </submittedName>
</protein>
<evidence type="ECO:0000313" key="2">
    <source>
        <dbReference type="Proteomes" id="UP000035720"/>
    </source>
</evidence>
<evidence type="ECO:0000313" key="1">
    <source>
        <dbReference type="EMBL" id="CCI52765.1"/>
    </source>
</evidence>
<dbReference type="STRING" id="1193518.BN13_2030003"/>
<dbReference type="Proteomes" id="UP000035720">
    <property type="component" value="Unassembled WGS sequence"/>
</dbReference>
<dbReference type="EMBL" id="CAJC01000117">
    <property type="protein sequence ID" value="CCI52765.1"/>
    <property type="molecule type" value="Genomic_DNA"/>
</dbReference>
<proteinExistence type="predicted"/>
<keyword evidence="2" id="KW-1185">Reference proteome</keyword>
<comment type="caution">
    <text evidence="1">The sequence shown here is derived from an EMBL/GenBank/DDBJ whole genome shotgun (WGS) entry which is preliminary data.</text>
</comment>
<dbReference type="AlphaFoldDB" id="A0A077MA94"/>
<organism evidence="1 2">
    <name type="scientific">Nostocoides jenkinsii Ben 74</name>
    <dbReference type="NCBI Taxonomy" id="1193518"/>
    <lineage>
        <taxon>Bacteria</taxon>
        <taxon>Bacillati</taxon>
        <taxon>Actinomycetota</taxon>
        <taxon>Actinomycetes</taxon>
        <taxon>Micrococcales</taxon>
        <taxon>Intrasporangiaceae</taxon>
        <taxon>Nostocoides</taxon>
    </lineage>
</organism>
<reference evidence="1 2" key="1">
    <citation type="journal article" date="2013" name="ISME J.">
        <title>A metabolic model for members of the genus Tetrasphaera involved in enhanced biological phosphorus removal.</title>
        <authorList>
            <person name="Kristiansen R."/>
            <person name="Nguyen H.T.T."/>
            <person name="Saunders A.M."/>
            <person name="Nielsen J.L."/>
            <person name="Wimmer R."/>
            <person name="Le V.Q."/>
            <person name="McIlroy S.J."/>
            <person name="Petrovski S."/>
            <person name="Seviour R.J."/>
            <person name="Calteau A."/>
            <person name="Nielsen K.L."/>
            <person name="Nielsen P.H."/>
        </authorList>
    </citation>
    <scope>NUCLEOTIDE SEQUENCE [LARGE SCALE GENOMIC DNA]</scope>
    <source>
        <strain evidence="1 2">Ben 74</strain>
    </source>
</reference>
<accession>A0A077MA94</accession>
<sequence length="137" mass="15566">MGAGARGLRRWRRRSTGAPSRRLAAGWRDLTDHARDLGTSVDARLPRREQAQLVGHAPLAVWANRAVFAPGVPTSAEIERYWRELRGARRQLSRSAPWHRRLLRPLSPRSFLVREPAIVVADEAPVSRRVATPRRRT</sequence>
<gene>
    <name evidence="1" type="ORF">BN13_2030003</name>
</gene>
<name>A0A077MA94_9MICO</name>